<dbReference type="Gene3D" id="3.40.1360.10">
    <property type="match status" value="1"/>
</dbReference>
<name>A0A3E4Q4D3_BACUN</name>
<accession>A0A3E4Q4D3</accession>
<comment type="caution">
    <text evidence="2">The sequence shown here is derived from an EMBL/GenBank/DDBJ whole genome shotgun (WGS) entry which is preliminary data.</text>
</comment>
<sequence>MREGELTYNDFLSRLNIQDVLIDAGYHLNRRDGLRYPSYVRLDSDGRRIRNDKFIVTQQGKCCFKPQQQKSYNIISFIKEHPHFFAEYHAGISPDRLVNLVCNRLLNHPIAERETRIVRPQKDIKPFNIEDYDIHKFNPQDRATQKKFYPFFKHRGIDLYTQYAFHRDFCLATKHRADGTQYTNLSFHMTLPQGDGTVVGFEERGRQRMDGSGSYKGKAEGSNSSQGLWIASPARTPLSAAKHIYWFESAYDAMAYYQLHQAQNKDLRKAVFVSTGGNPTVEQMRGVLSATLPARQHICFDTDLAGMDFTKNLMDEKCRVVRSIIEETPERKPYLDTVPNDKDLDSGDIEQLPKELQSSYGKYESAWEEAMSMRSSGLCHPDDIQDQVDVMNKHYKEFRDGLREFLGLDKAKDISCVREQPTYPNKDWNEQLLSEQKQEESVDETLTREQQSEEEQQTRFHR</sequence>
<feature type="region of interest" description="Disordered" evidence="1">
    <location>
        <begin position="421"/>
        <end position="462"/>
    </location>
</feature>
<reference evidence="2 3" key="1">
    <citation type="submission" date="2018-08" db="EMBL/GenBank/DDBJ databases">
        <title>A genome reference for cultivated species of the human gut microbiota.</title>
        <authorList>
            <person name="Zou Y."/>
            <person name="Xue W."/>
            <person name="Luo G."/>
        </authorList>
    </citation>
    <scope>NUCLEOTIDE SEQUENCE [LARGE SCALE GENOMIC DNA]</scope>
    <source>
        <strain evidence="2 3">TF09-22</strain>
    </source>
</reference>
<dbReference type="EMBL" id="QSRB01000003">
    <property type="protein sequence ID" value="RGK87133.1"/>
    <property type="molecule type" value="Genomic_DNA"/>
</dbReference>
<evidence type="ECO:0000313" key="3">
    <source>
        <dbReference type="Proteomes" id="UP000260874"/>
    </source>
</evidence>
<protein>
    <recommendedName>
        <fullName evidence="4">Toprim domain-containing protein</fullName>
    </recommendedName>
</protein>
<evidence type="ECO:0008006" key="4">
    <source>
        <dbReference type="Google" id="ProtNLM"/>
    </source>
</evidence>
<gene>
    <name evidence="2" type="ORF">DXC91_04980</name>
</gene>
<dbReference type="AlphaFoldDB" id="A0A3E4Q4D3"/>
<evidence type="ECO:0000256" key="1">
    <source>
        <dbReference type="SAM" id="MobiDB-lite"/>
    </source>
</evidence>
<dbReference type="Pfam" id="PF13155">
    <property type="entry name" value="Toprim_2"/>
    <property type="match status" value="1"/>
</dbReference>
<feature type="compositionally biased region" description="Basic and acidic residues" evidence="1">
    <location>
        <begin position="436"/>
        <end position="451"/>
    </location>
</feature>
<evidence type="ECO:0000313" key="2">
    <source>
        <dbReference type="EMBL" id="RGK87133.1"/>
    </source>
</evidence>
<dbReference type="RefSeq" id="WP_117703397.1">
    <property type="nucleotide sequence ID" value="NZ_QSRB01000003.1"/>
</dbReference>
<proteinExistence type="predicted"/>
<organism evidence="2 3">
    <name type="scientific">Bacteroides uniformis</name>
    <dbReference type="NCBI Taxonomy" id="820"/>
    <lineage>
        <taxon>Bacteria</taxon>
        <taxon>Pseudomonadati</taxon>
        <taxon>Bacteroidota</taxon>
        <taxon>Bacteroidia</taxon>
        <taxon>Bacteroidales</taxon>
        <taxon>Bacteroidaceae</taxon>
        <taxon>Bacteroides</taxon>
    </lineage>
</organism>
<dbReference type="Proteomes" id="UP000260874">
    <property type="component" value="Unassembled WGS sequence"/>
</dbReference>